<evidence type="ECO:0000313" key="10">
    <source>
        <dbReference type="EMBL" id="MEZ0163206.1"/>
    </source>
</evidence>
<sequence length="194" mass="19997">MRPVQRSTSRDVALVATFAAVIVVLGAPGQLPLFGNQVPITLQTLGVMLAGALLGARRGAFAVLVVLVLCAAGLPVLAGGRGGLSVFAGPSVGYLLGWPLGAALTGWLAQRRPSDRPQWFFAAAVAGGIGVVYAIGVPLQLLILDLPVSAAWASAVFLPGDLLKAVLTAFVAGGVHRARPELLPRRRRRTTAPV</sequence>
<dbReference type="Pfam" id="PF02632">
    <property type="entry name" value="BioY"/>
    <property type="match status" value="1"/>
</dbReference>
<evidence type="ECO:0000313" key="11">
    <source>
        <dbReference type="Proteomes" id="UP001565927"/>
    </source>
</evidence>
<evidence type="ECO:0000256" key="5">
    <source>
        <dbReference type="ARBA" id="ARBA00022692"/>
    </source>
</evidence>
<keyword evidence="11" id="KW-1185">Reference proteome</keyword>
<evidence type="ECO:0000256" key="7">
    <source>
        <dbReference type="ARBA" id="ARBA00023136"/>
    </source>
</evidence>
<comment type="caution">
    <text evidence="10">The sequence shown here is derived from an EMBL/GenBank/DDBJ whole genome shotgun (WGS) entry which is preliminary data.</text>
</comment>
<evidence type="ECO:0000256" key="4">
    <source>
        <dbReference type="ARBA" id="ARBA00022475"/>
    </source>
</evidence>
<comment type="similarity">
    <text evidence="2 8">Belongs to the BioY family.</text>
</comment>
<organism evidence="10 11">
    <name type="scientific">Kineococcus halophytocola</name>
    <dbReference type="NCBI Taxonomy" id="3234027"/>
    <lineage>
        <taxon>Bacteria</taxon>
        <taxon>Bacillati</taxon>
        <taxon>Actinomycetota</taxon>
        <taxon>Actinomycetes</taxon>
        <taxon>Kineosporiales</taxon>
        <taxon>Kineosporiaceae</taxon>
        <taxon>Kineococcus</taxon>
    </lineage>
</organism>
<dbReference type="PANTHER" id="PTHR34295">
    <property type="entry name" value="BIOTIN TRANSPORTER BIOY"/>
    <property type="match status" value="1"/>
</dbReference>
<evidence type="ECO:0000256" key="6">
    <source>
        <dbReference type="ARBA" id="ARBA00022989"/>
    </source>
</evidence>
<evidence type="ECO:0000256" key="9">
    <source>
        <dbReference type="SAM" id="Phobius"/>
    </source>
</evidence>
<dbReference type="RefSeq" id="WP_370439465.1">
    <property type="nucleotide sequence ID" value="NZ_JBGFTU010000001.1"/>
</dbReference>
<keyword evidence="6 9" id="KW-1133">Transmembrane helix</keyword>
<dbReference type="PIRSF" id="PIRSF016661">
    <property type="entry name" value="BioY"/>
    <property type="match status" value="1"/>
</dbReference>
<evidence type="ECO:0000256" key="2">
    <source>
        <dbReference type="ARBA" id="ARBA00010692"/>
    </source>
</evidence>
<feature type="transmembrane region" description="Helical" evidence="9">
    <location>
        <begin position="150"/>
        <end position="175"/>
    </location>
</feature>
<keyword evidence="4 8" id="KW-1003">Cell membrane</keyword>
<name>A0ABV4GYD6_9ACTN</name>
<protein>
    <recommendedName>
        <fullName evidence="8">Biotin transporter</fullName>
    </recommendedName>
</protein>
<feature type="transmembrane region" description="Helical" evidence="9">
    <location>
        <begin position="92"/>
        <end position="109"/>
    </location>
</feature>
<keyword evidence="7 8" id="KW-0472">Membrane</keyword>
<evidence type="ECO:0000256" key="3">
    <source>
        <dbReference type="ARBA" id="ARBA00022448"/>
    </source>
</evidence>
<dbReference type="Proteomes" id="UP001565927">
    <property type="component" value="Unassembled WGS sequence"/>
</dbReference>
<evidence type="ECO:0000256" key="1">
    <source>
        <dbReference type="ARBA" id="ARBA00004651"/>
    </source>
</evidence>
<feature type="transmembrane region" description="Helical" evidence="9">
    <location>
        <begin position="12"/>
        <end position="31"/>
    </location>
</feature>
<comment type="subcellular location">
    <subcellularLocation>
        <location evidence="1 8">Cell membrane</location>
        <topology evidence="1 8">Multi-pass membrane protein</topology>
    </subcellularLocation>
</comment>
<dbReference type="EMBL" id="JBGFTU010000001">
    <property type="protein sequence ID" value="MEZ0163206.1"/>
    <property type="molecule type" value="Genomic_DNA"/>
</dbReference>
<feature type="transmembrane region" description="Helical" evidence="9">
    <location>
        <begin position="37"/>
        <end position="54"/>
    </location>
</feature>
<dbReference type="PANTHER" id="PTHR34295:SF4">
    <property type="entry name" value="BIOTIN TRANSPORTER BIOY-RELATED"/>
    <property type="match status" value="1"/>
</dbReference>
<evidence type="ECO:0000256" key="8">
    <source>
        <dbReference type="PIRNR" id="PIRNR016661"/>
    </source>
</evidence>
<reference evidence="10 11" key="1">
    <citation type="submission" date="2024-07" db="EMBL/GenBank/DDBJ databases">
        <authorList>
            <person name="Thanompreechachai J."/>
            <person name="Duangmal K."/>
        </authorList>
    </citation>
    <scope>NUCLEOTIDE SEQUENCE [LARGE SCALE GENOMIC DNA]</scope>
    <source>
        <strain evidence="10 11">LSe6-4</strain>
    </source>
</reference>
<gene>
    <name evidence="10" type="ORF">AB2L27_00330</name>
</gene>
<feature type="transmembrane region" description="Helical" evidence="9">
    <location>
        <begin position="121"/>
        <end position="144"/>
    </location>
</feature>
<keyword evidence="3 8" id="KW-0813">Transport</keyword>
<keyword evidence="5 9" id="KW-0812">Transmembrane</keyword>
<dbReference type="InterPro" id="IPR003784">
    <property type="entry name" value="BioY"/>
</dbReference>
<proteinExistence type="inferred from homology"/>
<feature type="transmembrane region" description="Helical" evidence="9">
    <location>
        <begin position="61"/>
        <end position="80"/>
    </location>
</feature>
<dbReference type="Gene3D" id="1.10.1760.20">
    <property type="match status" value="1"/>
</dbReference>
<accession>A0ABV4GYD6</accession>